<dbReference type="PROSITE" id="PS50157">
    <property type="entry name" value="ZINC_FINGER_C2H2_2"/>
    <property type="match status" value="2"/>
</dbReference>
<dbReference type="GO" id="GO:0009893">
    <property type="term" value="P:positive regulation of metabolic process"/>
    <property type="evidence" value="ECO:0007669"/>
    <property type="project" value="UniProtKB-ARBA"/>
</dbReference>
<feature type="domain" description="C2H2-type" evidence="11">
    <location>
        <begin position="4"/>
        <end position="31"/>
    </location>
</feature>
<dbReference type="PROSITE" id="PS00463">
    <property type="entry name" value="ZN2_CY6_FUNGAL_1"/>
    <property type="match status" value="1"/>
</dbReference>
<keyword evidence="7" id="KW-0539">Nucleus</keyword>
<organism evidence="12 13">
    <name type="scientific">Aspergillus nanangensis</name>
    <dbReference type="NCBI Taxonomy" id="2582783"/>
    <lineage>
        <taxon>Eukaryota</taxon>
        <taxon>Fungi</taxon>
        <taxon>Dikarya</taxon>
        <taxon>Ascomycota</taxon>
        <taxon>Pezizomycotina</taxon>
        <taxon>Eurotiomycetes</taxon>
        <taxon>Eurotiomycetidae</taxon>
        <taxon>Eurotiales</taxon>
        <taxon>Aspergillaceae</taxon>
        <taxon>Aspergillus</taxon>
        <taxon>Aspergillus subgen. Circumdati</taxon>
    </lineage>
</organism>
<protein>
    <submittedName>
        <fullName evidence="12">Uncharacterized protein</fullName>
    </submittedName>
</protein>
<evidence type="ECO:0000256" key="7">
    <source>
        <dbReference type="ARBA" id="ARBA00023242"/>
    </source>
</evidence>
<dbReference type="InterPro" id="IPR001138">
    <property type="entry name" value="Zn2Cys6_DnaBD"/>
</dbReference>
<dbReference type="EMBL" id="VCAU01000002">
    <property type="protein sequence ID" value="KAF9894791.1"/>
    <property type="molecule type" value="Genomic_DNA"/>
</dbReference>
<keyword evidence="4" id="KW-0805">Transcription regulation</keyword>
<proteinExistence type="predicted"/>
<name>A0AAD4GZB5_ASPNN</name>
<keyword evidence="2 8" id="KW-0863">Zinc-finger</keyword>
<feature type="domain" description="Zn(2)-C6 fungal-type" evidence="10">
    <location>
        <begin position="78"/>
        <end position="107"/>
    </location>
</feature>
<dbReference type="Pfam" id="PF00172">
    <property type="entry name" value="Zn_clus"/>
    <property type="match status" value="1"/>
</dbReference>
<dbReference type="GO" id="GO:0003677">
    <property type="term" value="F:DNA binding"/>
    <property type="evidence" value="ECO:0007669"/>
    <property type="project" value="UniProtKB-KW"/>
</dbReference>
<dbReference type="SMART" id="SM00066">
    <property type="entry name" value="GAL4"/>
    <property type="match status" value="1"/>
</dbReference>
<dbReference type="InterPro" id="IPR013087">
    <property type="entry name" value="Znf_C2H2_type"/>
</dbReference>
<accession>A0AAD4GZB5</accession>
<dbReference type="Gene3D" id="3.30.160.60">
    <property type="entry name" value="Classic Zinc Finger"/>
    <property type="match status" value="2"/>
</dbReference>
<gene>
    <name evidence="12" type="ORF">FE257_004412</name>
</gene>
<dbReference type="FunFam" id="3.30.160.60:FF:000446">
    <property type="entry name" value="Zinc finger protein"/>
    <property type="match status" value="1"/>
</dbReference>
<evidence type="ECO:0000256" key="3">
    <source>
        <dbReference type="ARBA" id="ARBA00022833"/>
    </source>
</evidence>
<dbReference type="Gene3D" id="4.10.240.10">
    <property type="entry name" value="Zn(2)-C6 fungal-type DNA-binding domain"/>
    <property type="match status" value="1"/>
</dbReference>
<keyword evidence="6" id="KW-0804">Transcription</keyword>
<feature type="compositionally biased region" description="Polar residues" evidence="9">
    <location>
        <begin position="297"/>
        <end position="306"/>
    </location>
</feature>
<dbReference type="Pfam" id="PF00096">
    <property type="entry name" value="zf-C2H2"/>
    <property type="match status" value="2"/>
</dbReference>
<evidence type="ECO:0000256" key="6">
    <source>
        <dbReference type="ARBA" id="ARBA00023163"/>
    </source>
</evidence>
<dbReference type="SMART" id="SM00355">
    <property type="entry name" value="ZnF_C2H2"/>
    <property type="match status" value="2"/>
</dbReference>
<evidence type="ECO:0000259" key="10">
    <source>
        <dbReference type="PROSITE" id="PS50048"/>
    </source>
</evidence>
<dbReference type="Pfam" id="PF04082">
    <property type="entry name" value="Fungal_trans"/>
    <property type="match status" value="1"/>
</dbReference>
<keyword evidence="1" id="KW-0479">Metal-binding</keyword>
<reference evidence="12" key="2">
    <citation type="submission" date="2020-02" db="EMBL/GenBank/DDBJ databases">
        <authorList>
            <person name="Gilchrist C.L.M."/>
            <person name="Chooi Y.-H."/>
        </authorList>
    </citation>
    <scope>NUCLEOTIDE SEQUENCE</scope>
    <source>
        <strain evidence="12">MST-FP2251</strain>
    </source>
</reference>
<dbReference type="SUPFAM" id="SSF57701">
    <property type="entry name" value="Zn2/Cys6 DNA-binding domain"/>
    <property type="match status" value="1"/>
</dbReference>
<keyword evidence="3" id="KW-0862">Zinc</keyword>
<dbReference type="SUPFAM" id="SSF57667">
    <property type="entry name" value="beta-beta-alpha zinc fingers"/>
    <property type="match status" value="1"/>
</dbReference>
<dbReference type="PROSITE" id="PS00028">
    <property type="entry name" value="ZINC_FINGER_C2H2_1"/>
    <property type="match status" value="2"/>
</dbReference>
<evidence type="ECO:0000256" key="2">
    <source>
        <dbReference type="ARBA" id="ARBA00022771"/>
    </source>
</evidence>
<evidence type="ECO:0000313" key="12">
    <source>
        <dbReference type="EMBL" id="KAF9894791.1"/>
    </source>
</evidence>
<dbReference type="PANTHER" id="PTHR47660">
    <property type="entry name" value="TRANSCRIPTION FACTOR WITH C2H2 AND ZN(2)-CYS(6) DNA BINDING DOMAIN (EUROFUNG)-RELATED-RELATED"/>
    <property type="match status" value="1"/>
</dbReference>
<evidence type="ECO:0000256" key="1">
    <source>
        <dbReference type="ARBA" id="ARBA00022723"/>
    </source>
</evidence>
<dbReference type="InterPro" id="IPR036236">
    <property type="entry name" value="Znf_C2H2_sf"/>
</dbReference>
<feature type="region of interest" description="Disordered" evidence="9">
    <location>
        <begin position="291"/>
        <end position="320"/>
    </location>
</feature>
<sequence length="471" mass="52190">MDQLTCEICGVEFQRAEHLSRHSLRHLGIRPFSCTVCGSAFGRRDTLQRHMAVHRKPNGTESLSVTKRPSLPPRAKRACRQCSQSKVRCSGGHPCHRCQTKNIGCSYPPKLQRRETRTAPMGVDSYATTAGFAWDWYPGDQAAYDVGRTSSSLDYYVPDEADMAVLGVFGSHLSGALPESWGFRPPSSPPHGIDLLDMAPANSPHCQSPLFPDLFQVPPPETALSSVDRTAETTDFSPFPELCPTKNTPWTAVMSRSAPVPSFCGARSSPEPQEGQSLGFREFLEKAWTRRPRHEQSNIASSSVESTPEGATGTERGSSQDEAFLGVFPSTLSLDSSQFDWASEELGHVGPLPRETYDKISRCFQTVNQENGHYSPFASGDFPSLSACSTFMQRYFEHFSPYFPFLHHPTFDPSKENWLLVLAIIVTGCRFSKNLDAVKCMDTMQEFLRRAINTMVSFNLSGGPLTPAAWQ</sequence>
<dbReference type="GO" id="GO:0006351">
    <property type="term" value="P:DNA-templated transcription"/>
    <property type="evidence" value="ECO:0007669"/>
    <property type="project" value="InterPro"/>
</dbReference>
<evidence type="ECO:0000256" key="4">
    <source>
        <dbReference type="ARBA" id="ARBA00023015"/>
    </source>
</evidence>
<keyword evidence="13" id="KW-1185">Reference proteome</keyword>
<evidence type="ECO:0000256" key="9">
    <source>
        <dbReference type="SAM" id="MobiDB-lite"/>
    </source>
</evidence>
<dbReference type="InterPro" id="IPR036864">
    <property type="entry name" value="Zn2-C6_fun-type_DNA-bd_sf"/>
</dbReference>
<evidence type="ECO:0000256" key="5">
    <source>
        <dbReference type="ARBA" id="ARBA00023125"/>
    </source>
</evidence>
<evidence type="ECO:0000259" key="11">
    <source>
        <dbReference type="PROSITE" id="PS50157"/>
    </source>
</evidence>
<evidence type="ECO:0000256" key="8">
    <source>
        <dbReference type="PROSITE-ProRule" id="PRU00042"/>
    </source>
</evidence>
<dbReference type="InterPro" id="IPR007219">
    <property type="entry name" value="XnlR_reg_dom"/>
</dbReference>
<dbReference type="AlphaFoldDB" id="A0AAD4GZB5"/>
<feature type="domain" description="C2H2-type" evidence="11">
    <location>
        <begin position="32"/>
        <end position="59"/>
    </location>
</feature>
<dbReference type="CDD" id="cd12148">
    <property type="entry name" value="fungal_TF_MHR"/>
    <property type="match status" value="1"/>
</dbReference>
<dbReference type="GO" id="GO:0008270">
    <property type="term" value="F:zinc ion binding"/>
    <property type="evidence" value="ECO:0007669"/>
    <property type="project" value="UniProtKB-KW"/>
</dbReference>
<dbReference type="PROSITE" id="PS50048">
    <property type="entry name" value="ZN2_CY6_FUNGAL_2"/>
    <property type="match status" value="1"/>
</dbReference>
<dbReference type="Proteomes" id="UP001194746">
    <property type="component" value="Unassembled WGS sequence"/>
</dbReference>
<keyword evidence="5" id="KW-0238">DNA-binding</keyword>
<dbReference type="GO" id="GO:0000981">
    <property type="term" value="F:DNA-binding transcription factor activity, RNA polymerase II-specific"/>
    <property type="evidence" value="ECO:0007669"/>
    <property type="project" value="InterPro"/>
</dbReference>
<dbReference type="CDD" id="cd00067">
    <property type="entry name" value="GAL4"/>
    <property type="match status" value="1"/>
</dbReference>
<evidence type="ECO:0000313" key="13">
    <source>
        <dbReference type="Proteomes" id="UP001194746"/>
    </source>
</evidence>
<comment type="caution">
    <text evidence="12">The sequence shown here is derived from an EMBL/GenBank/DDBJ whole genome shotgun (WGS) entry which is preliminary data.</text>
</comment>
<reference evidence="12" key="1">
    <citation type="journal article" date="2019" name="Beilstein J. Org. Chem.">
        <title>Nanangenines: drimane sesquiterpenoids as the dominant metabolite cohort of a novel Australian fungus, Aspergillus nanangensis.</title>
        <authorList>
            <person name="Lacey H.J."/>
            <person name="Gilchrist C.L.M."/>
            <person name="Crombie A."/>
            <person name="Kalaitzis J.A."/>
            <person name="Vuong D."/>
            <person name="Rutledge P.J."/>
            <person name="Turner P."/>
            <person name="Pitt J.I."/>
            <person name="Lacey E."/>
            <person name="Chooi Y.H."/>
            <person name="Piggott A.M."/>
        </authorList>
    </citation>
    <scope>NUCLEOTIDE SEQUENCE</scope>
    <source>
        <strain evidence="12">MST-FP2251</strain>
    </source>
</reference>